<evidence type="ECO:0000313" key="2">
    <source>
        <dbReference type="EMBL" id="MCC0178464.1"/>
    </source>
</evidence>
<proteinExistence type="predicted"/>
<feature type="domain" description="Spore protein YkvP/CgeB glycosyl transferase-like" evidence="1">
    <location>
        <begin position="229"/>
        <end position="350"/>
    </location>
</feature>
<sequence>MSINFPGYCNKESRTLVWSLRNIQNFIYNSSLFEFEDIINLVDAVDLIAPPQYDFAGSAVKRLVKTQTHNFKPLINLNPYFKSIDLEQEYDIFMAILDFPWNISSINLLKNLRQKCKFAVCYLDELWSSDLPKFNNCLKFFQDFDLICVGFSDVVENVRQVTNVPCIYLPSGIDTIKFYPDFEKDLRCVDICSLGRRSSVTHETLLRLAEEKQYYYSYDYISGAGMRNNRHQEHRTLTANLLKNSRYYITNYAKVNEPERTQGQMEMGCRFFEGAAAGNICIGKPPDTDTFRRYFDWEDAVIPIAFDEPHIDRIILELDSQPEYLRKIQINNVANSLRKHDWVYRWSQILTKLGLPSTKAMEERKTTLEQMAQSCEKLLLN</sequence>
<organism evidence="2 3">
    <name type="scientific">Waterburya agarophytonicola KI4</name>
    <dbReference type="NCBI Taxonomy" id="2874699"/>
    <lineage>
        <taxon>Bacteria</taxon>
        <taxon>Bacillati</taxon>
        <taxon>Cyanobacteriota</taxon>
        <taxon>Cyanophyceae</taxon>
        <taxon>Pleurocapsales</taxon>
        <taxon>Hyellaceae</taxon>
        <taxon>Waterburya</taxon>
        <taxon>Waterburya agarophytonicola</taxon>
    </lineage>
</organism>
<dbReference type="Proteomes" id="UP000729733">
    <property type="component" value="Unassembled WGS sequence"/>
</dbReference>
<accession>A0A964BSR6</accession>
<protein>
    <submittedName>
        <fullName evidence="2">Glycosyltransferase family 1 protein</fullName>
    </submittedName>
</protein>
<dbReference type="Pfam" id="PF13524">
    <property type="entry name" value="Glyco_trans_1_2"/>
    <property type="match status" value="1"/>
</dbReference>
<dbReference type="EMBL" id="JADWDC010000044">
    <property type="protein sequence ID" value="MCC0178464.1"/>
    <property type="molecule type" value="Genomic_DNA"/>
</dbReference>
<gene>
    <name evidence="2" type="ORF">I4641_15920</name>
</gene>
<evidence type="ECO:0000313" key="3">
    <source>
        <dbReference type="Proteomes" id="UP000729733"/>
    </source>
</evidence>
<comment type="caution">
    <text evidence="2">The sequence shown here is derived from an EMBL/GenBank/DDBJ whole genome shotgun (WGS) entry which is preliminary data.</text>
</comment>
<reference evidence="2" key="1">
    <citation type="journal article" date="2021" name="Antonie Van Leeuwenhoek">
        <title>Draft genome and description of Waterburya agarophytonicola gen. nov. sp. nov. (Pleurocapsales, Cyanobacteria): a seaweed symbiont.</title>
        <authorList>
            <person name="Bonthond G."/>
            <person name="Shalygin S."/>
            <person name="Bayer T."/>
            <person name="Weinberger F."/>
        </authorList>
    </citation>
    <scope>NUCLEOTIDE SEQUENCE</scope>
    <source>
        <strain evidence="2">KI4</strain>
    </source>
</reference>
<dbReference type="RefSeq" id="WP_229641550.1">
    <property type="nucleotide sequence ID" value="NZ_JADWDC010000044.1"/>
</dbReference>
<dbReference type="InterPro" id="IPR055259">
    <property type="entry name" value="YkvP/CgeB_Glyco_trans-like"/>
</dbReference>
<dbReference type="AlphaFoldDB" id="A0A964BSR6"/>
<keyword evidence="3" id="KW-1185">Reference proteome</keyword>
<evidence type="ECO:0000259" key="1">
    <source>
        <dbReference type="Pfam" id="PF13524"/>
    </source>
</evidence>
<name>A0A964BSR6_9CYAN</name>